<dbReference type="STRING" id="109895.A0A507EDT8"/>
<organism evidence="12 13">
    <name type="scientific">Powellomyces hirtus</name>
    <dbReference type="NCBI Taxonomy" id="109895"/>
    <lineage>
        <taxon>Eukaryota</taxon>
        <taxon>Fungi</taxon>
        <taxon>Fungi incertae sedis</taxon>
        <taxon>Chytridiomycota</taxon>
        <taxon>Chytridiomycota incertae sedis</taxon>
        <taxon>Chytridiomycetes</taxon>
        <taxon>Spizellomycetales</taxon>
        <taxon>Powellomycetaceae</taxon>
        <taxon>Powellomyces</taxon>
    </lineage>
</organism>
<keyword evidence="3 9" id="KW-0547">Nucleotide-binding</keyword>
<comment type="subcellular location">
    <subcellularLocation>
        <location evidence="1">Nucleus</location>
    </subcellularLocation>
</comment>
<dbReference type="GO" id="GO:0000730">
    <property type="term" value="P:DNA recombinase assembly"/>
    <property type="evidence" value="ECO:0007669"/>
    <property type="project" value="TreeGrafter"/>
</dbReference>
<reference evidence="12 13" key="1">
    <citation type="journal article" date="2019" name="Sci. Rep.">
        <title>Comparative genomics of chytrid fungi reveal insights into the obligate biotrophic and pathogenic lifestyle of Synchytrium endobioticum.</title>
        <authorList>
            <person name="van de Vossenberg B.T.L.H."/>
            <person name="Warris S."/>
            <person name="Nguyen H.D.T."/>
            <person name="van Gent-Pelzer M.P.E."/>
            <person name="Joly D.L."/>
            <person name="van de Geest H.C."/>
            <person name="Bonants P.J.M."/>
            <person name="Smith D.S."/>
            <person name="Levesque C.A."/>
            <person name="van der Lee T.A.J."/>
        </authorList>
    </citation>
    <scope>NUCLEOTIDE SEQUENCE [LARGE SCALE GENOMIC DNA]</scope>
    <source>
        <strain evidence="12 13">CBS 809.83</strain>
    </source>
</reference>
<dbReference type="PANTHER" id="PTHR22942:SF30">
    <property type="entry name" value="MEIOTIC RECOMBINATION PROTEIN DMC1_LIM15 HOMOLOG"/>
    <property type="match status" value="1"/>
</dbReference>
<name>A0A507EDT8_9FUNG</name>
<evidence type="ECO:0000256" key="1">
    <source>
        <dbReference type="ARBA" id="ARBA00004123"/>
    </source>
</evidence>
<dbReference type="GO" id="GO:0140664">
    <property type="term" value="F:ATP-dependent DNA damage sensor activity"/>
    <property type="evidence" value="ECO:0007669"/>
    <property type="project" value="InterPro"/>
</dbReference>
<evidence type="ECO:0000313" key="12">
    <source>
        <dbReference type="EMBL" id="TPX61525.1"/>
    </source>
</evidence>
<evidence type="ECO:0008006" key="14">
    <source>
        <dbReference type="Google" id="ProtNLM"/>
    </source>
</evidence>
<dbReference type="GO" id="GO:0003697">
    <property type="term" value="F:single-stranded DNA binding"/>
    <property type="evidence" value="ECO:0007669"/>
    <property type="project" value="TreeGrafter"/>
</dbReference>
<dbReference type="GO" id="GO:0005524">
    <property type="term" value="F:ATP binding"/>
    <property type="evidence" value="ECO:0007669"/>
    <property type="project" value="UniProtKB-KW"/>
</dbReference>
<keyword evidence="6" id="KW-0539">Nucleus</keyword>
<dbReference type="InterPro" id="IPR020588">
    <property type="entry name" value="RecA_ATP-bd"/>
</dbReference>
<dbReference type="SMART" id="SM00382">
    <property type="entry name" value="AAA"/>
    <property type="match status" value="1"/>
</dbReference>
<evidence type="ECO:0000256" key="5">
    <source>
        <dbReference type="ARBA" id="ARBA00023125"/>
    </source>
</evidence>
<dbReference type="InterPro" id="IPR003593">
    <property type="entry name" value="AAA+_ATPase"/>
</dbReference>
<dbReference type="AlphaFoldDB" id="A0A507EDT8"/>
<evidence type="ECO:0000256" key="7">
    <source>
        <dbReference type="ARBA" id="ARBA00023254"/>
    </source>
</evidence>
<dbReference type="Proteomes" id="UP000318582">
    <property type="component" value="Unassembled WGS sequence"/>
</dbReference>
<dbReference type="EMBL" id="QEAQ01000007">
    <property type="protein sequence ID" value="TPX61525.1"/>
    <property type="molecule type" value="Genomic_DNA"/>
</dbReference>
<dbReference type="Gene3D" id="1.10.150.20">
    <property type="entry name" value="5' to 3' exonuclease, C-terminal subdomain"/>
    <property type="match status" value="2"/>
</dbReference>
<dbReference type="PIRSF" id="PIRSF005856">
    <property type="entry name" value="Rad51"/>
    <property type="match status" value="1"/>
</dbReference>
<proteinExistence type="inferred from homology"/>
<protein>
    <recommendedName>
        <fullName evidence="14">RecA family profile 1 domain-containing protein</fullName>
    </recommendedName>
</protein>
<dbReference type="GO" id="GO:0006312">
    <property type="term" value="P:mitotic recombination"/>
    <property type="evidence" value="ECO:0007669"/>
    <property type="project" value="TreeGrafter"/>
</dbReference>
<comment type="caution">
    <text evidence="12">The sequence shown here is derived from an EMBL/GenBank/DDBJ whole genome shotgun (WGS) entry which is preliminary data.</text>
</comment>
<dbReference type="NCBIfam" id="TIGR02238">
    <property type="entry name" value="recomb_DMC1"/>
    <property type="match status" value="1"/>
</dbReference>
<accession>A0A507EDT8</accession>
<evidence type="ECO:0000256" key="8">
    <source>
        <dbReference type="ARBA" id="ARBA00023306"/>
    </source>
</evidence>
<dbReference type="SUPFAM" id="SSF47794">
    <property type="entry name" value="Rad51 N-terminal domain-like"/>
    <property type="match status" value="1"/>
</dbReference>
<dbReference type="PROSITE" id="PS50162">
    <property type="entry name" value="RECA_2"/>
    <property type="match status" value="1"/>
</dbReference>
<keyword evidence="5" id="KW-0238">DNA-binding</keyword>
<dbReference type="SUPFAM" id="SSF52540">
    <property type="entry name" value="P-loop containing nucleoside triphosphate hydrolases"/>
    <property type="match status" value="1"/>
</dbReference>
<dbReference type="PROSITE" id="PS50163">
    <property type="entry name" value="RECA_3"/>
    <property type="match status" value="1"/>
</dbReference>
<dbReference type="InterPro" id="IPR010995">
    <property type="entry name" value="DNA_repair_Rad51/TF_NusA_a-hlx"/>
</dbReference>
<dbReference type="InterPro" id="IPR016467">
    <property type="entry name" value="DNA_recomb/repair_RecA-like"/>
</dbReference>
<dbReference type="GO" id="GO:0000794">
    <property type="term" value="C:condensed nuclear chromosome"/>
    <property type="evidence" value="ECO:0007669"/>
    <property type="project" value="TreeGrafter"/>
</dbReference>
<dbReference type="GO" id="GO:0042148">
    <property type="term" value="P:DNA strand invasion"/>
    <property type="evidence" value="ECO:0007669"/>
    <property type="project" value="TreeGrafter"/>
</dbReference>
<dbReference type="FunFam" id="3.40.50.300:FF:000239">
    <property type="entry name" value="Meiotic recombination protein DMC1"/>
    <property type="match status" value="1"/>
</dbReference>
<evidence type="ECO:0000256" key="2">
    <source>
        <dbReference type="ARBA" id="ARBA00008897"/>
    </source>
</evidence>
<keyword evidence="4 9" id="KW-0067">ATP-binding</keyword>
<feature type="domain" description="RecA family profile 2" evidence="11">
    <location>
        <begin position="302"/>
        <end position="347"/>
    </location>
</feature>
<gene>
    <name evidence="12" type="ORF">PhCBS80983_g01032</name>
</gene>
<feature type="domain" description="RecA family profile 1" evidence="10">
    <location>
        <begin position="123"/>
        <end position="295"/>
    </location>
</feature>
<evidence type="ECO:0000256" key="4">
    <source>
        <dbReference type="ARBA" id="ARBA00022840"/>
    </source>
</evidence>
<dbReference type="GO" id="GO:0000150">
    <property type="term" value="F:DNA strand exchange activity"/>
    <property type="evidence" value="ECO:0007669"/>
    <property type="project" value="InterPro"/>
</dbReference>
<evidence type="ECO:0000256" key="9">
    <source>
        <dbReference type="RuleBase" id="RU003422"/>
    </source>
</evidence>
<dbReference type="GO" id="GO:0070192">
    <property type="term" value="P:chromosome organization involved in meiotic cell cycle"/>
    <property type="evidence" value="ECO:0007669"/>
    <property type="project" value="TreeGrafter"/>
</dbReference>
<dbReference type="InterPro" id="IPR020587">
    <property type="entry name" value="RecA_monomer-monomer_interface"/>
</dbReference>
<keyword evidence="13" id="KW-1185">Reference proteome</keyword>
<dbReference type="GO" id="GO:0000709">
    <property type="term" value="P:meiotic joint molecule formation"/>
    <property type="evidence" value="ECO:0007669"/>
    <property type="project" value="UniProtKB-ARBA"/>
</dbReference>
<keyword evidence="7" id="KW-0469">Meiosis</keyword>
<dbReference type="GO" id="GO:0003690">
    <property type="term" value="F:double-stranded DNA binding"/>
    <property type="evidence" value="ECO:0007669"/>
    <property type="project" value="TreeGrafter"/>
</dbReference>
<sequence length="367" mass="40221">MAELQDQVVADEDNALEEEFEVSPDFMEVEKLQDAGINNADIQKLKSNGITTVRVCIEKSLVFLGPITMIYNDMQAVQMTTARNLAKIKGLSEVKIEKMKDAAGKLLPCTFITGTEVESRRKSVVRISTGCKEFDTLLGGGVQTMSITEAFGEFRTGKTQLSHTLCVLAQLPTSMGGGNGKAAFIDTEGTFRPDRIKAIAARFGVDGEAALDNIAIARAHNSEHQMELLNHLAARLCEERQYRLVVIDSIMALFRTDYSGRGELADRQQKLNQMMAKLMRIAEEFNVAVFITNQMCADPGGGLTFVADPKKPIGGHVLAHASTTRLYLRKGRGETRVCKIYDSPDVPVDTLGITRGRSRSPRVASGM</sequence>
<evidence type="ECO:0000259" key="11">
    <source>
        <dbReference type="PROSITE" id="PS50163"/>
    </source>
</evidence>
<dbReference type="InterPro" id="IPR011940">
    <property type="entry name" value="Dmc1"/>
</dbReference>
<evidence type="ECO:0000256" key="3">
    <source>
        <dbReference type="ARBA" id="ARBA00022741"/>
    </source>
</evidence>
<dbReference type="InterPro" id="IPR013632">
    <property type="entry name" value="Rad51_C"/>
</dbReference>
<evidence type="ECO:0000256" key="6">
    <source>
        <dbReference type="ARBA" id="ARBA00023242"/>
    </source>
</evidence>
<evidence type="ECO:0000259" key="10">
    <source>
        <dbReference type="PROSITE" id="PS50162"/>
    </source>
</evidence>
<dbReference type="Pfam" id="PF08423">
    <property type="entry name" value="Rad51"/>
    <property type="match status" value="1"/>
</dbReference>
<dbReference type="NCBIfam" id="NF003301">
    <property type="entry name" value="PRK04301.1"/>
    <property type="match status" value="1"/>
</dbReference>
<evidence type="ECO:0000313" key="13">
    <source>
        <dbReference type="Proteomes" id="UP000318582"/>
    </source>
</evidence>
<comment type="similarity">
    <text evidence="2">Belongs to the RecA family. DMC1 subfamily.</text>
</comment>
<dbReference type="Gene3D" id="3.40.50.300">
    <property type="entry name" value="P-loop containing nucleotide triphosphate hydrolases"/>
    <property type="match status" value="1"/>
</dbReference>
<dbReference type="CDD" id="cd19514">
    <property type="entry name" value="DMC1"/>
    <property type="match status" value="1"/>
</dbReference>
<dbReference type="PANTHER" id="PTHR22942">
    <property type="entry name" value="RECA/RAD51/RADA DNA STRAND-PAIRING FAMILY MEMBER"/>
    <property type="match status" value="1"/>
</dbReference>
<keyword evidence="8" id="KW-0131">Cell cycle</keyword>
<dbReference type="InterPro" id="IPR027417">
    <property type="entry name" value="P-loop_NTPase"/>
</dbReference>